<feature type="compositionally biased region" description="Polar residues" evidence="1">
    <location>
        <begin position="1"/>
        <end position="46"/>
    </location>
</feature>
<comment type="caution">
    <text evidence="4">The sequence shown here is derived from an EMBL/GenBank/DDBJ whole genome shotgun (WGS) entry which is preliminary data.</text>
</comment>
<evidence type="ECO:0000313" key="5">
    <source>
        <dbReference type="Proteomes" id="UP000553756"/>
    </source>
</evidence>
<feature type="domain" description="DUF4190" evidence="3">
    <location>
        <begin position="79"/>
        <end position="131"/>
    </location>
</feature>
<keyword evidence="2" id="KW-1133">Transmembrane helix</keyword>
<dbReference type="Pfam" id="PF13828">
    <property type="entry name" value="DUF4190"/>
    <property type="match status" value="1"/>
</dbReference>
<keyword evidence="2" id="KW-0472">Membrane</keyword>
<keyword evidence="4" id="KW-0413">Isomerase</keyword>
<evidence type="ECO:0000313" key="4">
    <source>
        <dbReference type="EMBL" id="NMN02482.1"/>
    </source>
</evidence>
<dbReference type="Proteomes" id="UP000553756">
    <property type="component" value="Unassembled WGS sequence"/>
</dbReference>
<gene>
    <name evidence="4" type="ORF">G1C94_1104</name>
</gene>
<evidence type="ECO:0000259" key="3">
    <source>
        <dbReference type="Pfam" id="PF13828"/>
    </source>
</evidence>
<feature type="transmembrane region" description="Helical" evidence="2">
    <location>
        <begin position="112"/>
        <end position="144"/>
    </location>
</feature>
<proteinExistence type="predicted"/>
<reference evidence="4 5" key="1">
    <citation type="submission" date="2020-02" db="EMBL/GenBank/DDBJ databases">
        <title>Characterization of phylogenetic diversity of novel bifidobacterial species isolated in Czech ZOOs.</title>
        <authorList>
            <person name="Lugli G.A."/>
            <person name="Vera N.B."/>
            <person name="Ventura M."/>
        </authorList>
    </citation>
    <scope>NUCLEOTIDE SEQUENCE [LARGE SCALE GENOMIC DNA]</scope>
    <source>
        <strain evidence="4 5">DSM 109963</strain>
    </source>
</reference>
<dbReference type="EMBL" id="JAAIIJ010000021">
    <property type="protein sequence ID" value="NMN02482.1"/>
    <property type="molecule type" value="Genomic_DNA"/>
</dbReference>
<dbReference type="GO" id="GO:0016853">
    <property type="term" value="F:isomerase activity"/>
    <property type="evidence" value="ECO:0007669"/>
    <property type="project" value="UniProtKB-KW"/>
</dbReference>
<feature type="region of interest" description="Disordered" evidence="1">
    <location>
        <begin position="1"/>
        <end position="54"/>
    </location>
</feature>
<feature type="transmembrane region" description="Helical" evidence="2">
    <location>
        <begin position="74"/>
        <end position="100"/>
    </location>
</feature>
<accession>A0ABX1T0C7</accession>
<dbReference type="InterPro" id="IPR025241">
    <property type="entry name" value="DUF4190"/>
</dbReference>
<name>A0ABX1T0C7_9BIFI</name>
<evidence type="ECO:0000256" key="1">
    <source>
        <dbReference type="SAM" id="MobiDB-lite"/>
    </source>
</evidence>
<organism evidence="4 5">
    <name type="scientific">Bifidobacterium panos</name>
    <dbReference type="NCBI Taxonomy" id="2675321"/>
    <lineage>
        <taxon>Bacteria</taxon>
        <taxon>Bacillati</taxon>
        <taxon>Actinomycetota</taxon>
        <taxon>Actinomycetes</taxon>
        <taxon>Bifidobacteriales</taxon>
        <taxon>Bifidobacteriaceae</taxon>
        <taxon>Bifidobacterium</taxon>
    </lineage>
</organism>
<keyword evidence="2" id="KW-0812">Transmembrane</keyword>
<dbReference type="RefSeq" id="WP_172145992.1">
    <property type="nucleotide sequence ID" value="NZ_JAAIIJ010000021.1"/>
</dbReference>
<keyword evidence="5" id="KW-1185">Reference proteome</keyword>
<sequence>MTDSNSQQPYQEPNPQQSGYTQQNDQQYASAYTQQPYQQETQSAQPGATYPPQGVYQPGQQGAYPYPAQQQQNWNGMCIAGFVCSFLISIVGLILSIVGLKQAKQSGERGQGLAIAGIVISAVRIALAILLVILMILGFGAALAQYGRDHGYNYSQYGYYGGDYNYFGAAGTTSTSASCSQMDTLIASTYEACLAA</sequence>
<protein>
    <submittedName>
        <fullName evidence="4">Peptidyl-prolyl cis-trans isomerase</fullName>
    </submittedName>
</protein>
<evidence type="ECO:0000256" key="2">
    <source>
        <dbReference type="SAM" id="Phobius"/>
    </source>
</evidence>